<feature type="region of interest" description="DNA-binding domain" evidence="12">
    <location>
        <begin position="359"/>
        <end position="441"/>
    </location>
</feature>
<feature type="domain" description="Papillomavirus E2 C-terminal" evidence="15">
    <location>
        <begin position="362"/>
        <end position="436"/>
    </location>
</feature>
<dbReference type="KEGG" id="vg:6334560"/>
<dbReference type="GO" id="GO:0006351">
    <property type="term" value="P:DNA-templated transcription"/>
    <property type="evidence" value="ECO:0007669"/>
    <property type="project" value="UniProtKB-UniRule"/>
</dbReference>
<keyword evidence="5 12" id="KW-0597">Phosphoprotein</keyword>
<dbReference type="InterPro" id="IPR042503">
    <property type="entry name" value="Regulatory_protein_E2_N_1"/>
</dbReference>
<dbReference type="GO" id="GO:0006260">
    <property type="term" value="P:DNA replication"/>
    <property type="evidence" value="ECO:0007669"/>
    <property type="project" value="UniProtKB-KW"/>
</dbReference>
<comment type="similarity">
    <text evidence="2">Belongs to the papillomaviridae E8^E2C protein family.</text>
</comment>
<evidence type="ECO:0000256" key="3">
    <source>
        <dbReference type="ARBA" id="ARBA00022491"/>
    </source>
</evidence>
<dbReference type="SUPFAM" id="SSF54957">
    <property type="entry name" value="Viral DNA-binding domain"/>
    <property type="match status" value="1"/>
</dbReference>
<reference evidence="16 17" key="1">
    <citation type="journal article" date="2008" name="Vet. Microbiol.">
        <title>Novel papillomavirus isolated from the oral mucosa of a polar bear does not cluster with other papillomaviruses of carnivores.</title>
        <authorList>
            <person name="Stevens H."/>
            <person name="Rector A."/>
            <person name="Bertelsen M.F."/>
            <person name="Leifsson P.S."/>
            <person name="Van Ranst M."/>
        </authorList>
    </citation>
    <scope>NUCLEOTIDE SEQUENCE [LARGE SCALE GENOMIC DNA]</scope>
</reference>
<dbReference type="InterPro" id="IPR033668">
    <property type="entry name" value="Reg_prot_E2"/>
</dbReference>
<evidence type="ECO:0000259" key="14">
    <source>
        <dbReference type="Pfam" id="PF00508"/>
    </source>
</evidence>
<evidence type="ECO:0000256" key="13">
    <source>
        <dbReference type="SAM" id="MobiDB-lite"/>
    </source>
</evidence>
<keyword evidence="7 12" id="KW-0235">DNA replication</keyword>
<evidence type="ECO:0000313" key="16">
    <source>
        <dbReference type="EMBL" id="ABV80247.1"/>
    </source>
</evidence>
<dbReference type="RefSeq" id="YP_001931971.1">
    <property type="nucleotide sequence ID" value="NC_010739.1"/>
</dbReference>
<comment type="similarity">
    <text evidence="12">Belongs to the papillomaviridae E2 protein family.</text>
</comment>
<accession>B2KKW9</accession>
<dbReference type="InterPro" id="IPR000427">
    <property type="entry name" value="Papillomavirus_E2_C"/>
</dbReference>
<dbReference type="Pfam" id="PF00511">
    <property type="entry name" value="PPV_E2_C"/>
    <property type="match status" value="1"/>
</dbReference>
<keyword evidence="4 12" id="KW-0244">Early protein</keyword>
<comment type="caution">
    <text evidence="12">Lacks conserved residue(s) required for the propagation of feature annotation.</text>
</comment>
<protein>
    <recommendedName>
        <fullName evidence="12">Regulatory protein E2</fullName>
    </recommendedName>
</protein>
<dbReference type="InterPro" id="IPR001866">
    <property type="entry name" value="PPV_E2_N"/>
</dbReference>
<dbReference type="Proteomes" id="UP000052096">
    <property type="component" value="Segment"/>
</dbReference>
<dbReference type="InterPro" id="IPR036050">
    <property type="entry name" value="Regulatory_protein_E2_N"/>
</dbReference>
<sequence>MEKRRETTQSLSSRLGALQDQMMDIYEKGGRGLEVPLMYWALQRKEHALLYLARQNGYDKLGLQPVPALAVSKAKATQAISMHLLLCSLQDSEYGQEPWSLSDTSVELYESKPQKTFKKHGATVRVHYDNSAENAMEYVCWGKVYSWDFCSSKWTCCTCGVDERGVYVNKKDKKQYYENFEKDSVTYGKTGTWTVQFKNKTFCCSTSSSVGEPVPTASHDAPDGGAPCDPNSPQKAKAPFSGKRKHNGPSVHGSEASGPLLGGQGERGPSPKRHKPASDGERTLRQPTHAAHPTGTPVSLHVQQQQQQHQQQQLQQQQLQQLQQQQLQQQQQRRPQEAEDRHQPRADLPRRDPLHPASTPVPVIVLSGSPNQLKCYRYRLNKKHKCLIKFVSTTWYWTNEGGQGEKAMITLMFYSEACKNTFLNSVVLPKGVTSTGGFLSL</sequence>
<evidence type="ECO:0000256" key="7">
    <source>
        <dbReference type="ARBA" id="ARBA00022705"/>
    </source>
</evidence>
<evidence type="ECO:0000256" key="9">
    <source>
        <dbReference type="ARBA" id="ARBA00023125"/>
    </source>
</evidence>
<comment type="function">
    <text evidence="12">Plays a role in the initiation of viral DNA replication. A dimer of E2 interacts with a dimer of E1 in order to improve specificity of E1 DNA binding activity. Once the complex recognizes and binds DNA at specific sites, the E2 dimer is removed from DNA. E2 also regulates viral transcription through binding to the E2RE response element (5'-ACCNNNNNNGGT-3') present in multiple copies in the regulatory regions of the viral genome. Activates or represses transcription depending on E2RE's position with regards to proximal promoter elements including the TATA-box. Repression occurs by sterically hindering the assembly of the transcription initiation complex.</text>
</comment>
<dbReference type="Gene3D" id="3.30.70.330">
    <property type="match status" value="1"/>
</dbReference>
<dbReference type="InterPro" id="IPR012677">
    <property type="entry name" value="Nucleotide-bd_a/b_plait_sf"/>
</dbReference>
<evidence type="ECO:0000256" key="8">
    <source>
        <dbReference type="ARBA" id="ARBA00023015"/>
    </source>
</evidence>
<evidence type="ECO:0000256" key="11">
    <source>
        <dbReference type="ARBA" id="ARBA00023163"/>
    </source>
</evidence>
<name>B2KKW9_9PAPI</name>
<dbReference type="GO" id="GO:0003700">
    <property type="term" value="F:DNA-binding transcription factor activity"/>
    <property type="evidence" value="ECO:0007669"/>
    <property type="project" value="UniProtKB-UniRule"/>
</dbReference>
<keyword evidence="10 12" id="KW-0010">Activator</keyword>
<feature type="region of interest" description="Disordered" evidence="13">
    <location>
        <begin position="206"/>
        <end position="307"/>
    </location>
</feature>
<keyword evidence="3 12" id="KW-0678">Repressor</keyword>
<keyword evidence="9 12" id="KW-0238">DNA-binding</keyword>
<keyword evidence="17" id="KW-1185">Reference proteome</keyword>
<evidence type="ECO:0000256" key="1">
    <source>
        <dbReference type="ARBA" id="ARBA00004147"/>
    </source>
</evidence>
<evidence type="ECO:0000313" key="17">
    <source>
        <dbReference type="Proteomes" id="UP000052096"/>
    </source>
</evidence>
<evidence type="ECO:0000256" key="5">
    <source>
        <dbReference type="ARBA" id="ARBA00022553"/>
    </source>
</evidence>
<evidence type="ECO:0000256" key="10">
    <source>
        <dbReference type="ARBA" id="ARBA00023159"/>
    </source>
</evidence>
<comment type="PTM">
    <text evidence="12">Phosphorylated.</text>
</comment>
<comment type="subunit">
    <text evidence="12">Binds DNA as homodimer. Interacts with protein E1; this interaction greatly increases E1 DNA-binding activity. Interacts with protein L1; this interaction enhances E2-dependent replication and transcription activation. Interacts with protein L2; this interaction inhibits E2 transcriptional activity but not DNA replication function E2. Interacts with protein E7; this interaction inhibits E7 oncogenic activity. Interacts with host TAF1; this interaction modulates E2-dependent transcriptional regulation. Interacts with host BRD4; this interaction mediates E2 transcriptional activation function. Additionally, the interaction with host BRD4 on mitotic chromosomes mediates tethering of the viral genome. Interacts with host TOPBP1; this interaction is required for optimal viral DNA replication.</text>
</comment>
<dbReference type="EMBL" id="EF536349">
    <property type="protein sequence ID" value="ABV80247.1"/>
    <property type="molecule type" value="Genomic_DNA"/>
</dbReference>
<feature type="domain" description="Papillomavirus E2 N-terminal" evidence="14">
    <location>
        <begin position="10"/>
        <end position="205"/>
    </location>
</feature>
<dbReference type="GO" id="GO:0006275">
    <property type="term" value="P:regulation of DNA replication"/>
    <property type="evidence" value="ECO:0007669"/>
    <property type="project" value="UniProtKB-UniRule"/>
</dbReference>
<dbReference type="GO" id="GO:0003677">
    <property type="term" value="F:DNA binding"/>
    <property type="evidence" value="ECO:0007669"/>
    <property type="project" value="UniProtKB-UniRule"/>
</dbReference>
<dbReference type="InterPro" id="IPR042504">
    <property type="entry name" value="Regulatory_protein_E2_N_2"/>
</dbReference>
<evidence type="ECO:0000256" key="2">
    <source>
        <dbReference type="ARBA" id="ARBA00007794"/>
    </source>
</evidence>
<feature type="compositionally biased region" description="Basic and acidic residues" evidence="13">
    <location>
        <begin position="334"/>
        <end position="354"/>
    </location>
</feature>
<proteinExistence type="inferred from homology"/>
<dbReference type="GO" id="GO:0042025">
    <property type="term" value="C:host cell nucleus"/>
    <property type="evidence" value="ECO:0007669"/>
    <property type="project" value="UniProtKB-SubCell"/>
</dbReference>
<dbReference type="SUPFAM" id="SSF51332">
    <property type="entry name" value="E2 regulatory, transactivation domain"/>
    <property type="match status" value="1"/>
</dbReference>
<dbReference type="Gene3D" id="2.170.200.10">
    <property type="entry name" value="Papillomavirus E2 early protein domain"/>
    <property type="match status" value="1"/>
</dbReference>
<dbReference type="Gene3D" id="1.10.287.30">
    <property type="entry name" value="E2 (early) protein, N terminal domain, subdomain 1"/>
    <property type="match status" value="1"/>
</dbReference>
<evidence type="ECO:0000256" key="4">
    <source>
        <dbReference type="ARBA" id="ARBA00022518"/>
    </source>
</evidence>
<organism evidence="16 17">
    <name type="scientific">Ursus maritimus papillomavirus 1</name>
    <dbReference type="NCBI Taxonomy" id="461322"/>
    <lineage>
        <taxon>Viruses</taxon>
        <taxon>Monodnaviria</taxon>
        <taxon>Shotokuvirae</taxon>
        <taxon>Cossaviricota</taxon>
        <taxon>Papovaviricetes</taxon>
        <taxon>Zurhausenvirales</taxon>
        <taxon>Papillomaviridae</taxon>
        <taxon>Firstpapillomavirinae</taxon>
        <taxon>Omegapapillomavirus</taxon>
        <taxon>Omegapapillomavirus 1</taxon>
    </lineage>
</organism>
<keyword evidence="11 12" id="KW-0804">Transcription</keyword>
<dbReference type="Pfam" id="PF00508">
    <property type="entry name" value="PPV_E2_N"/>
    <property type="match status" value="1"/>
</dbReference>
<evidence type="ECO:0000259" key="15">
    <source>
        <dbReference type="Pfam" id="PF00511"/>
    </source>
</evidence>
<dbReference type="InterPro" id="IPR035975">
    <property type="entry name" value="E2/EBNA1_C_sf"/>
</dbReference>
<evidence type="ECO:0000256" key="12">
    <source>
        <dbReference type="HAMAP-Rule" id="MF_04001"/>
    </source>
</evidence>
<dbReference type="HAMAP" id="MF_04001">
    <property type="entry name" value="PPV_E2"/>
    <property type="match status" value="1"/>
</dbReference>
<dbReference type="GeneID" id="6334560"/>
<comment type="subcellular location">
    <subcellularLocation>
        <location evidence="1 12">Host nucleus</location>
    </subcellularLocation>
</comment>
<dbReference type="OrthoDB" id="15886at10239"/>
<gene>
    <name evidence="12 16" type="primary">E2</name>
</gene>
<dbReference type="GO" id="GO:0039693">
    <property type="term" value="P:viral DNA genome replication"/>
    <property type="evidence" value="ECO:0007669"/>
    <property type="project" value="UniProtKB-UniRule"/>
</dbReference>
<keyword evidence="8 12" id="KW-0805">Transcription regulation</keyword>
<keyword evidence="6 12" id="KW-1048">Host nucleus</keyword>
<feature type="region of interest" description="Disordered" evidence="13">
    <location>
        <begin position="326"/>
        <end position="363"/>
    </location>
</feature>
<evidence type="ECO:0000256" key="6">
    <source>
        <dbReference type="ARBA" id="ARBA00022562"/>
    </source>
</evidence>
<dbReference type="GO" id="GO:0000166">
    <property type="term" value="F:nucleotide binding"/>
    <property type="evidence" value="ECO:0007669"/>
    <property type="project" value="UniProtKB-UniRule"/>
</dbReference>